<protein>
    <submittedName>
        <fullName evidence="1">Uncharacterized protein</fullName>
    </submittedName>
</protein>
<reference evidence="1" key="1">
    <citation type="submission" date="2020-05" db="EMBL/GenBank/DDBJ databases">
        <title>Large-scale comparative analyses of tick genomes elucidate their genetic diversity and vector capacities.</title>
        <authorList>
            <person name="Jia N."/>
            <person name="Wang J."/>
            <person name="Shi W."/>
            <person name="Du L."/>
            <person name="Sun Y."/>
            <person name="Zhan W."/>
            <person name="Jiang J."/>
            <person name="Wang Q."/>
            <person name="Zhang B."/>
            <person name="Ji P."/>
            <person name="Sakyi L.B."/>
            <person name="Cui X."/>
            <person name="Yuan T."/>
            <person name="Jiang B."/>
            <person name="Yang W."/>
            <person name="Lam T.T.-Y."/>
            <person name="Chang Q."/>
            <person name="Ding S."/>
            <person name="Wang X."/>
            <person name="Zhu J."/>
            <person name="Ruan X."/>
            <person name="Zhao L."/>
            <person name="Wei J."/>
            <person name="Que T."/>
            <person name="Du C."/>
            <person name="Cheng J."/>
            <person name="Dai P."/>
            <person name="Han X."/>
            <person name="Huang E."/>
            <person name="Gao Y."/>
            <person name="Liu J."/>
            <person name="Shao H."/>
            <person name="Ye R."/>
            <person name="Li L."/>
            <person name="Wei W."/>
            <person name="Wang X."/>
            <person name="Wang C."/>
            <person name="Yang T."/>
            <person name="Huo Q."/>
            <person name="Li W."/>
            <person name="Guo W."/>
            <person name="Chen H."/>
            <person name="Zhou L."/>
            <person name="Ni X."/>
            <person name="Tian J."/>
            <person name="Zhou Y."/>
            <person name="Sheng Y."/>
            <person name="Liu T."/>
            <person name="Pan Y."/>
            <person name="Xia L."/>
            <person name="Li J."/>
            <person name="Zhao F."/>
            <person name="Cao W."/>
        </authorList>
    </citation>
    <scope>NUCLEOTIDE SEQUENCE</scope>
    <source>
        <strain evidence="1">Dsil-2018</strain>
    </source>
</reference>
<gene>
    <name evidence="1" type="ORF">HPB49_004306</name>
</gene>
<comment type="caution">
    <text evidence="1">The sequence shown here is derived from an EMBL/GenBank/DDBJ whole genome shotgun (WGS) entry which is preliminary data.</text>
</comment>
<organism evidence="1 2">
    <name type="scientific">Dermacentor silvarum</name>
    <name type="common">Tick</name>
    <dbReference type="NCBI Taxonomy" id="543639"/>
    <lineage>
        <taxon>Eukaryota</taxon>
        <taxon>Metazoa</taxon>
        <taxon>Ecdysozoa</taxon>
        <taxon>Arthropoda</taxon>
        <taxon>Chelicerata</taxon>
        <taxon>Arachnida</taxon>
        <taxon>Acari</taxon>
        <taxon>Parasitiformes</taxon>
        <taxon>Ixodida</taxon>
        <taxon>Ixodoidea</taxon>
        <taxon>Ixodidae</taxon>
        <taxon>Rhipicephalinae</taxon>
        <taxon>Dermacentor</taxon>
    </lineage>
</organism>
<sequence length="420" mass="47293">MTASFKHLRDLHKEESSLLLKSGYGLTSKALNPSNLERQNVKLVLQVFNPHVAEALAARSGKAEFQHAAATADFMKVIIRWWSIVNVKTPSKGFHHRNVYEEPMSHHTGDPKVAFLSAFITWLDAWEFYMHDTGVLTQETLSALRLSAQSFLELAKYCINELHFKYILLGKVQTDSLESRFGQYRQMAGGQYHISVRQLCETEGRIRLQNVLPNMSSDDLRGIEEINSVRDAATSFNVHVSEADLDELRAQMPVIGYVGGYCAHAAMKVLKCESCRGHLVVTGNETETEEDIHSLITQLDRGGLKFPSALVITIVMHTEVVVTKLMAQSTSTQFLHGPNQRNVVRQLTLDSLPKLEDIDARENGHTYELLVTLVANCAANIMLNNLSKQRNDLLRIGKDRIQKTEKPKSFKQSNLPHVVF</sequence>
<dbReference type="EMBL" id="CM023470">
    <property type="protein sequence ID" value="KAH7978043.1"/>
    <property type="molecule type" value="Genomic_DNA"/>
</dbReference>
<name>A0ACB8DUT8_DERSI</name>
<accession>A0ACB8DUT8</accession>
<evidence type="ECO:0000313" key="2">
    <source>
        <dbReference type="Proteomes" id="UP000821865"/>
    </source>
</evidence>
<proteinExistence type="predicted"/>
<dbReference type="Proteomes" id="UP000821865">
    <property type="component" value="Chromosome 1"/>
</dbReference>
<evidence type="ECO:0000313" key="1">
    <source>
        <dbReference type="EMBL" id="KAH7978043.1"/>
    </source>
</evidence>
<keyword evidence="2" id="KW-1185">Reference proteome</keyword>